<feature type="transmembrane region" description="Helical" evidence="6">
    <location>
        <begin position="206"/>
        <end position="227"/>
    </location>
</feature>
<evidence type="ECO:0000256" key="4">
    <source>
        <dbReference type="ARBA" id="ARBA00022989"/>
    </source>
</evidence>
<keyword evidence="2" id="KW-1003">Cell membrane</keyword>
<organism evidence="7 8">
    <name type="scientific">Anaerolinea thermophila</name>
    <dbReference type="NCBI Taxonomy" id="167964"/>
    <lineage>
        <taxon>Bacteria</taxon>
        <taxon>Bacillati</taxon>
        <taxon>Chloroflexota</taxon>
        <taxon>Anaerolineae</taxon>
        <taxon>Anaerolineales</taxon>
        <taxon>Anaerolineaceae</taxon>
        <taxon>Anaerolinea</taxon>
    </lineage>
</organism>
<evidence type="ECO:0000256" key="3">
    <source>
        <dbReference type="ARBA" id="ARBA00022692"/>
    </source>
</evidence>
<feature type="transmembrane region" description="Helical" evidence="6">
    <location>
        <begin position="25"/>
        <end position="43"/>
    </location>
</feature>
<feature type="transmembrane region" description="Helical" evidence="6">
    <location>
        <begin position="281"/>
        <end position="305"/>
    </location>
</feature>
<dbReference type="AlphaFoldDB" id="A0A101FY80"/>
<evidence type="ECO:0000256" key="1">
    <source>
        <dbReference type="ARBA" id="ARBA00004651"/>
    </source>
</evidence>
<keyword evidence="4 6" id="KW-1133">Transmembrane helix</keyword>
<dbReference type="Pfam" id="PF03706">
    <property type="entry name" value="LPG_synthase_TM"/>
    <property type="match status" value="1"/>
</dbReference>
<evidence type="ECO:0000256" key="2">
    <source>
        <dbReference type="ARBA" id="ARBA00022475"/>
    </source>
</evidence>
<gene>
    <name evidence="7" type="ORF">XD73_0488</name>
</gene>
<proteinExistence type="predicted"/>
<dbReference type="PANTHER" id="PTHR39087:SF2">
    <property type="entry name" value="UPF0104 MEMBRANE PROTEIN MJ1595"/>
    <property type="match status" value="1"/>
</dbReference>
<dbReference type="GO" id="GO:0005886">
    <property type="term" value="C:plasma membrane"/>
    <property type="evidence" value="ECO:0007669"/>
    <property type="project" value="UniProtKB-SubCell"/>
</dbReference>
<dbReference type="NCBIfam" id="TIGR00374">
    <property type="entry name" value="flippase-like domain"/>
    <property type="match status" value="1"/>
</dbReference>
<feature type="transmembrane region" description="Helical" evidence="6">
    <location>
        <begin position="138"/>
        <end position="162"/>
    </location>
</feature>
<feature type="transmembrane region" description="Helical" evidence="6">
    <location>
        <begin position="108"/>
        <end position="126"/>
    </location>
</feature>
<name>A0A101FY80_9CHLR</name>
<comment type="subcellular location">
    <subcellularLocation>
        <location evidence="1">Cell membrane</location>
        <topology evidence="1">Multi-pass membrane protein</topology>
    </subcellularLocation>
</comment>
<accession>A0A101FY80</accession>
<evidence type="ECO:0000313" key="7">
    <source>
        <dbReference type="EMBL" id="KUK46636.1"/>
    </source>
</evidence>
<comment type="caution">
    <text evidence="7">The sequence shown here is derived from an EMBL/GenBank/DDBJ whole genome shotgun (WGS) entry which is preliminary data.</text>
</comment>
<dbReference type="Proteomes" id="UP000064249">
    <property type="component" value="Unassembled WGS sequence"/>
</dbReference>
<keyword evidence="3 6" id="KW-0812">Transmembrane</keyword>
<keyword evidence="5 6" id="KW-0472">Membrane</keyword>
<evidence type="ECO:0000313" key="8">
    <source>
        <dbReference type="Proteomes" id="UP000064249"/>
    </source>
</evidence>
<evidence type="ECO:0000256" key="6">
    <source>
        <dbReference type="SAM" id="Phobius"/>
    </source>
</evidence>
<protein>
    <submittedName>
        <fullName evidence="7">Putative membrane protein</fullName>
    </submittedName>
</protein>
<dbReference type="PANTHER" id="PTHR39087">
    <property type="entry name" value="UPF0104 MEMBRANE PROTEIN MJ1595"/>
    <property type="match status" value="1"/>
</dbReference>
<sequence length="320" mass="35919">MLFLYLAIRGLDLEYVWESIKTIDFWWFIPGILSYFAGVLVRAQRWSILLKGKKRQTALQLLPSICIGYLGNNVFPARAGEFLRAYHLKEKQEIPFATSLASIIVERIFDGLVMVIFILIGLPAFLGQLENGSLTGLLNWILIGGSVLFCIAFVVVLISAIFPQKAKKVFDFIFLHILPRKAHDKYHAVLNRFFDGLDALKSPLQILHVFTLTIIVWLFETGLYWSVQQAFHFDLPFSHLLLLNGALNILSSIPSAPGYIGVFDAPGISILSAMGVASESAAAYILTLHAALWLPITIVGFVFFFKEGLQWSKIKPKTNE</sequence>
<reference evidence="7 8" key="1">
    <citation type="journal article" date="2015" name="MBio">
        <title>Genome-Resolved Metagenomic Analysis Reveals Roles for Candidate Phyla and Other Microbial Community Members in Biogeochemical Transformations in Oil Reservoirs.</title>
        <authorList>
            <person name="Hu P."/>
            <person name="Tom L."/>
            <person name="Singh A."/>
            <person name="Thomas B.C."/>
            <person name="Baker B.J."/>
            <person name="Piceno Y.M."/>
            <person name="Andersen G.L."/>
            <person name="Banfield J.F."/>
        </authorList>
    </citation>
    <scope>NUCLEOTIDE SEQUENCE [LARGE SCALE GENOMIC DNA]</scope>
    <source>
        <strain evidence="7">46_16</strain>
    </source>
</reference>
<dbReference type="InterPro" id="IPR022791">
    <property type="entry name" value="L-PG_synthase/AglD"/>
</dbReference>
<evidence type="ECO:0000256" key="5">
    <source>
        <dbReference type="ARBA" id="ARBA00023136"/>
    </source>
</evidence>
<dbReference type="EMBL" id="LGFU01000015">
    <property type="protein sequence ID" value="KUK46636.1"/>
    <property type="molecule type" value="Genomic_DNA"/>
</dbReference>